<dbReference type="AlphaFoldDB" id="A0A2U2IYY8"/>
<dbReference type="EMBL" id="QFFF01000002">
    <property type="protein sequence ID" value="PWG01251.1"/>
    <property type="molecule type" value="Genomic_DNA"/>
</dbReference>
<evidence type="ECO:0000313" key="2">
    <source>
        <dbReference type="EMBL" id="PWG01251.1"/>
    </source>
</evidence>
<reference evidence="2 3" key="1">
    <citation type="submission" date="2018-05" db="EMBL/GenBank/DDBJ databases">
        <title>Genome of Sphingosinicella humi QZX222.</title>
        <authorList>
            <person name="Qiao Z."/>
            <person name="Wang G."/>
        </authorList>
    </citation>
    <scope>NUCLEOTIDE SEQUENCE [LARGE SCALE GENOMIC DNA]</scope>
    <source>
        <strain evidence="2 3">QZX222</strain>
    </source>
</reference>
<evidence type="ECO:0000256" key="1">
    <source>
        <dbReference type="SAM" id="MobiDB-lite"/>
    </source>
</evidence>
<protein>
    <recommendedName>
        <fullName evidence="4">Nutrient deprivation-induced protein</fullName>
    </recommendedName>
</protein>
<gene>
    <name evidence="2" type="ORF">DF286_14065</name>
</gene>
<dbReference type="OrthoDB" id="7426580at2"/>
<feature type="compositionally biased region" description="Low complexity" evidence="1">
    <location>
        <begin position="191"/>
        <end position="215"/>
    </location>
</feature>
<evidence type="ECO:0008006" key="4">
    <source>
        <dbReference type="Google" id="ProtNLM"/>
    </source>
</evidence>
<accession>A0A2U2IYY8</accession>
<feature type="region of interest" description="Disordered" evidence="1">
    <location>
        <begin position="174"/>
        <end position="215"/>
    </location>
</feature>
<comment type="caution">
    <text evidence="2">The sequence shown here is derived from an EMBL/GenBank/DDBJ whole genome shotgun (WGS) entry which is preliminary data.</text>
</comment>
<sequence>MPPRNPELPEGTDHIINGAMERGAGTSASTGSSGGFVGSGQADDTGGTTGTKRDKAVAQIKERSAALRDQASGKAREYAVDGKTRAADALGEFSRAVSESAQSIDERLGAEYGDYARRAADAVSGFADTLRSKDVDELIDDARAIVRKSPVIAIGTAAAVGFALARLIKSGMAEGQSGETTTPPAIGQSPTGTTSTGTTSTTTAGDTTTTDGAGI</sequence>
<keyword evidence="3" id="KW-1185">Reference proteome</keyword>
<dbReference type="Proteomes" id="UP000245916">
    <property type="component" value="Unassembled WGS sequence"/>
</dbReference>
<feature type="compositionally biased region" description="Basic and acidic residues" evidence="1">
    <location>
        <begin position="51"/>
        <end position="66"/>
    </location>
</feature>
<evidence type="ECO:0000313" key="3">
    <source>
        <dbReference type="Proteomes" id="UP000245916"/>
    </source>
</evidence>
<dbReference type="RefSeq" id="WP_109272313.1">
    <property type="nucleotide sequence ID" value="NZ_QFFF01000002.1"/>
</dbReference>
<feature type="region of interest" description="Disordered" evidence="1">
    <location>
        <begin position="1"/>
        <end position="75"/>
    </location>
</feature>
<name>A0A2U2IYY8_9SPHN</name>
<proteinExistence type="predicted"/>
<organism evidence="2 3">
    <name type="scientific">Allosphingosinicella humi</name>
    <dbReference type="NCBI Taxonomy" id="2068657"/>
    <lineage>
        <taxon>Bacteria</taxon>
        <taxon>Pseudomonadati</taxon>
        <taxon>Pseudomonadota</taxon>
        <taxon>Alphaproteobacteria</taxon>
        <taxon>Sphingomonadales</taxon>
        <taxon>Sphingomonadaceae</taxon>
        <taxon>Allosphingosinicella</taxon>
    </lineage>
</organism>